<dbReference type="EMBL" id="CM027689">
    <property type="protein sequence ID" value="KAG0514623.1"/>
    <property type="molecule type" value="Genomic_DNA"/>
</dbReference>
<sequence>MSSMEPWRRRRPLIELKGATATRTNKASVAARKTKDRSAATAFSAVGRGHIPAAATTPSVAATAQCRSWRKQPPRRWFSIPYVFVFCLVGTWLQWQFNLSILGSSMHG</sequence>
<reference evidence="2" key="2">
    <citation type="submission" date="2020-10" db="EMBL/GenBank/DDBJ databases">
        <authorList>
            <person name="Cooper E.A."/>
            <person name="Brenton Z.W."/>
            <person name="Flinn B.S."/>
            <person name="Jenkins J."/>
            <person name="Shu S."/>
            <person name="Flowers D."/>
            <person name="Luo F."/>
            <person name="Wang Y."/>
            <person name="Xia P."/>
            <person name="Barry K."/>
            <person name="Daum C."/>
            <person name="Lipzen A."/>
            <person name="Yoshinaga Y."/>
            <person name="Schmutz J."/>
            <person name="Saski C."/>
            <person name="Vermerris W."/>
            <person name="Kresovich S."/>
        </authorList>
    </citation>
    <scope>NUCLEOTIDE SEQUENCE</scope>
</reference>
<evidence type="ECO:0000313" key="2">
    <source>
        <dbReference type="EMBL" id="KAG0514623.1"/>
    </source>
</evidence>
<evidence type="ECO:0000313" key="3">
    <source>
        <dbReference type="Proteomes" id="UP000807115"/>
    </source>
</evidence>
<keyword evidence="1" id="KW-1133">Transmembrane helix</keyword>
<dbReference type="AlphaFoldDB" id="A0A921Q386"/>
<comment type="caution">
    <text evidence="2">The sequence shown here is derived from an EMBL/GenBank/DDBJ whole genome shotgun (WGS) entry which is preliminary data.</text>
</comment>
<proteinExistence type="predicted"/>
<evidence type="ECO:0000256" key="1">
    <source>
        <dbReference type="SAM" id="Phobius"/>
    </source>
</evidence>
<name>A0A921Q386_SORBI</name>
<reference evidence="2" key="1">
    <citation type="journal article" date="2019" name="BMC Genomics">
        <title>A new reference genome for Sorghum bicolor reveals high levels of sequence similarity between sweet and grain genotypes: implications for the genetics of sugar metabolism.</title>
        <authorList>
            <person name="Cooper E.A."/>
            <person name="Brenton Z.W."/>
            <person name="Flinn B.S."/>
            <person name="Jenkins J."/>
            <person name="Shu S."/>
            <person name="Flowers D."/>
            <person name="Luo F."/>
            <person name="Wang Y."/>
            <person name="Xia P."/>
            <person name="Barry K."/>
            <person name="Daum C."/>
            <person name="Lipzen A."/>
            <person name="Yoshinaga Y."/>
            <person name="Schmutz J."/>
            <person name="Saski C."/>
            <person name="Vermerris W."/>
            <person name="Kresovich S."/>
        </authorList>
    </citation>
    <scope>NUCLEOTIDE SEQUENCE</scope>
</reference>
<accession>A0A921Q386</accession>
<organism evidence="2 3">
    <name type="scientific">Sorghum bicolor</name>
    <name type="common">Sorghum</name>
    <name type="synonym">Sorghum vulgare</name>
    <dbReference type="NCBI Taxonomy" id="4558"/>
    <lineage>
        <taxon>Eukaryota</taxon>
        <taxon>Viridiplantae</taxon>
        <taxon>Streptophyta</taxon>
        <taxon>Embryophyta</taxon>
        <taxon>Tracheophyta</taxon>
        <taxon>Spermatophyta</taxon>
        <taxon>Magnoliopsida</taxon>
        <taxon>Liliopsida</taxon>
        <taxon>Poales</taxon>
        <taxon>Poaceae</taxon>
        <taxon>PACMAD clade</taxon>
        <taxon>Panicoideae</taxon>
        <taxon>Andropogonodae</taxon>
        <taxon>Andropogoneae</taxon>
        <taxon>Sorghinae</taxon>
        <taxon>Sorghum</taxon>
    </lineage>
</organism>
<protein>
    <submittedName>
        <fullName evidence="2">Uncharacterized protein</fullName>
    </submittedName>
</protein>
<keyword evidence="1" id="KW-0812">Transmembrane</keyword>
<keyword evidence="1" id="KW-0472">Membrane</keyword>
<gene>
    <name evidence="2" type="ORF">BDA96_10G208800</name>
</gene>
<feature type="transmembrane region" description="Helical" evidence="1">
    <location>
        <begin position="77"/>
        <end position="95"/>
    </location>
</feature>
<dbReference type="Proteomes" id="UP000807115">
    <property type="component" value="Chromosome 10"/>
</dbReference>